<dbReference type="GO" id="GO:0015035">
    <property type="term" value="F:protein-disulfide reductase activity"/>
    <property type="evidence" value="ECO:0007669"/>
    <property type="project" value="InterPro"/>
</dbReference>
<keyword evidence="3 5" id="KW-1133">Transmembrane helix</keyword>
<dbReference type="KEGG" id="rsy:RSUY_35340"/>
<dbReference type="GeneID" id="61365332"/>
<dbReference type="GO" id="GO:0006457">
    <property type="term" value="P:protein folding"/>
    <property type="evidence" value="ECO:0007669"/>
    <property type="project" value="InterPro"/>
</dbReference>
<feature type="transmembrane region" description="Helical" evidence="5">
    <location>
        <begin position="146"/>
        <end position="169"/>
    </location>
</feature>
<dbReference type="EMBL" id="CP026093">
    <property type="protein sequence ID" value="AYB57804.1"/>
    <property type="molecule type" value="Genomic_DNA"/>
</dbReference>
<dbReference type="Pfam" id="PF02600">
    <property type="entry name" value="DsbB"/>
    <property type="match status" value="1"/>
</dbReference>
<dbReference type="SUPFAM" id="SSF158442">
    <property type="entry name" value="DsbB-like"/>
    <property type="match status" value="1"/>
</dbReference>
<sequence>MSSSLSVRLNTAGLFGVSAILLYAFVHQLVLHDLPCPLCLLQRGCFIAVGVGLALNLRFGARPAHYALMILASLGGAVIAGRQVLLHIVPGTGTYGEALWGLHLYTLAFIAFSVIIAGTAVMLFLERLPEADEGTARLPREPSLTSRAALAAVALLTVLTLGNVVGTFLECGAGMCADDPVVYELLGR</sequence>
<evidence type="ECO:0000256" key="3">
    <source>
        <dbReference type="ARBA" id="ARBA00022989"/>
    </source>
</evidence>
<keyword evidence="2 5" id="KW-0812">Transmembrane</keyword>
<dbReference type="InterPro" id="IPR003752">
    <property type="entry name" value="DiS_bond_form_DsbB/BdbC"/>
</dbReference>
<evidence type="ECO:0000256" key="4">
    <source>
        <dbReference type="ARBA" id="ARBA00023136"/>
    </source>
</evidence>
<feature type="transmembrane region" description="Helical" evidence="5">
    <location>
        <begin position="105"/>
        <end position="125"/>
    </location>
</feature>
<gene>
    <name evidence="6" type="ORF">C2L97_17265</name>
</gene>
<dbReference type="GO" id="GO:0016020">
    <property type="term" value="C:membrane"/>
    <property type="evidence" value="ECO:0007669"/>
    <property type="project" value="UniProtKB-SubCell"/>
</dbReference>
<dbReference type="RefSeq" id="WP_003263216.1">
    <property type="nucleotide sequence ID" value="NZ_CDLS01000001.1"/>
</dbReference>
<feature type="transmembrane region" description="Helical" evidence="5">
    <location>
        <begin position="41"/>
        <end position="59"/>
    </location>
</feature>
<dbReference type="InterPro" id="IPR023380">
    <property type="entry name" value="DsbB-like_sf"/>
</dbReference>
<name>A0A1C0ULD2_RALSL</name>
<comment type="subcellular location">
    <subcellularLocation>
        <location evidence="1">Membrane</location>
        <topology evidence="1">Multi-pass membrane protein</topology>
    </subcellularLocation>
</comment>
<evidence type="ECO:0000256" key="1">
    <source>
        <dbReference type="ARBA" id="ARBA00004141"/>
    </source>
</evidence>
<evidence type="ECO:0000313" key="6">
    <source>
        <dbReference type="EMBL" id="AYB57804.1"/>
    </source>
</evidence>
<organism evidence="6">
    <name type="scientific">Ralstonia solanacearum</name>
    <name type="common">Pseudomonas solanacearum</name>
    <dbReference type="NCBI Taxonomy" id="305"/>
    <lineage>
        <taxon>Bacteria</taxon>
        <taxon>Pseudomonadati</taxon>
        <taxon>Pseudomonadota</taxon>
        <taxon>Betaproteobacteria</taxon>
        <taxon>Burkholderiales</taxon>
        <taxon>Burkholderiaceae</taxon>
        <taxon>Ralstonia</taxon>
        <taxon>Ralstonia solanacearum species complex</taxon>
    </lineage>
</organism>
<feature type="transmembrane region" description="Helical" evidence="5">
    <location>
        <begin position="66"/>
        <end position="85"/>
    </location>
</feature>
<evidence type="ECO:0000256" key="2">
    <source>
        <dbReference type="ARBA" id="ARBA00022692"/>
    </source>
</evidence>
<keyword evidence="4 5" id="KW-0472">Membrane</keyword>
<evidence type="ECO:0000256" key="5">
    <source>
        <dbReference type="SAM" id="Phobius"/>
    </source>
</evidence>
<dbReference type="AlphaFoldDB" id="A0A1C0ULD2"/>
<accession>A0A1C0ULD2</accession>
<proteinExistence type="predicted"/>
<protein>
    <submittedName>
        <fullName evidence="6">Disulfide bond formation protein B</fullName>
    </submittedName>
</protein>
<dbReference type="Gene3D" id="1.20.1550.10">
    <property type="entry name" value="DsbB-like"/>
    <property type="match status" value="1"/>
</dbReference>
<keyword evidence="6" id="KW-0614">Plasmid</keyword>
<reference evidence="6" key="1">
    <citation type="submission" date="2018-01" db="EMBL/GenBank/DDBJ databases">
        <title>Complete Genome Sequence of three strains from Ralstonia solanacearum ecotype Moko sequevar IIA-53 from Brazil.</title>
        <authorList>
            <person name="Silva J.R."/>
            <person name="Albuquerque G.M.R."/>
            <person name="Pais A.K.L."/>
            <person name="Silva A.M.F."/>
            <person name="Boiteux M.E.N.F."/>
            <person name="Souza E.B."/>
            <person name="Mariano R.L.R."/>
        </authorList>
    </citation>
    <scope>NUCLEOTIDE SEQUENCE [LARGE SCALE GENOMIC DNA]</scope>
    <source>
        <strain evidence="6">SFC</strain>
        <plasmid evidence="6">unnamed</plasmid>
    </source>
</reference>
<geneLocation type="plasmid" evidence="6">
    <name>unnamed</name>
</geneLocation>
<feature type="transmembrane region" description="Helical" evidence="5">
    <location>
        <begin position="12"/>
        <end position="29"/>
    </location>
</feature>